<gene>
    <name evidence="1" type="ORF">PYTT13_10615</name>
</gene>
<organism evidence="1 2">
    <name type="scientific">Paracoccus yeei</name>
    <dbReference type="NCBI Taxonomy" id="147645"/>
    <lineage>
        <taxon>Bacteria</taxon>
        <taxon>Pseudomonadati</taxon>
        <taxon>Pseudomonadota</taxon>
        <taxon>Alphaproteobacteria</taxon>
        <taxon>Rhodobacterales</taxon>
        <taxon>Paracoccaceae</taxon>
        <taxon>Paracoccus</taxon>
    </lineage>
</organism>
<evidence type="ECO:0000313" key="2">
    <source>
        <dbReference type="Proteomes" id="UP000229314"/>
    </source>
</evidence>
<dbReference type="Pfam" id="PF05489">
    <property type="entry name" value="Phage_tail_X"/>
    <property type="match status" value="1"/>
</dbReference>
<dbReference type="RefSeq" id="WP_099649080.1">
    <property type="nucleotide sequence ID" value="NZ_CP024422.1"/>
</dbReference>
<dbReference type="GeneID" id="78898120"/>
<proteinExistence type="predicted"/>
<protein>
    <submittedName>
        <fullName evidence="1">Phage tail protein</fullName>
    </submittedName>
</protein>
<dbReference type="Proteomes" id="UP000229314">
    <property type="component" value="Chromosome"/>
</dbReference>
<name>A0A2D2C138_9RHOB</name>
<dbReference type="AlphaFoldDB" id="A0A2D2C138"/>
<accession>A0A2D2C138</accession>
<dbReference type="InterPro" id="IPR008861">
    <property type="entry name" value="GpX-like"/>
</dbReference>
<sequence>MTSVTSIAGETVDLICRRHYGDESGYVEAVYDANRGLAARGAILPAGVVIVLPQVEADALADTAVRLWD</sequence>
<dbReference type="EMBL" id="CP024422">
    <property type="protein sequence ID" value="ATQ56216.1"/>
    <property type="molecule type" value="Genomic_DNA"/>
</dbReference>
<evidence type="ECO:0000313" key="1">
    <source>
        <dbReference type="EMBL" id="ATQ56216.1"/>
    </source>
</evidence>
<reference evidence="1 2" key="1">
    <citation type="submission" date="2017-10" db="EMBL/GenBank/DDBJ databases">
        <title>Complete genome sequence of Paracoccus yeei TT13 isolated from human skin.</title>
        <authorList>
            <person name="Lee K."/>
            <person name="Lim J.Y."/>
            <person name="Hwang I."/>
        </authorList>
    </citation>
    <scope>NUCLEOTIDE SEQUENCE [LARGE SCALE GENOMIC DNA]</scope>
    <source>
        <strain evidence="1 2">TT13</strain>
    </source>
</reference>